<dbReference type="OrthoDB" id="3501663at2759"/>
<proteinExistence type="predicted"/>
<dbReference type="PANTHER" id="PTHR22642">
    <property type="entry name" value="IMIDAZOLONEPROPIONASE"/>
    <property type="match status" value="1"/>
</dbReference>
<protein>
    <submittedName>
        <fullName evidence="3">Amidohydrolase 3</fullName>
    </submittedName>
</protein>
<dbReference type="Pfam" id="PF07969">
    <property type="entry name" value="Amidohydro_3"/>
    <property type="match status" value="1"/>
</dbReference>
<evidence type="ECO:0000313" key="3">
    <source>
        <dbReference type="EMBL" id="OAA33233.1"/>
    </source>
</evidence>
<keyword evidence="4" id="KW-1185">Reference proteome</keyword>
<dbReference type="AlphaFoldDB" id="A0A166V3H8"/>
<keyword evidence="3" id="KW-0378">Hydrolase</keyword>
<dbReference type="Gene3D" id="2.30.40.10">
    <property type="entry name" value="Urease, subunit C, domain 1"/>
    <property type="match status" value="1"/>
</dbReference>
<dbReference type="Gene3D" id="3.10.310.70">
    <property type="match status" value="1"/>
</dbReference>
<dbReference type="Gene3D" id="3.20.20.140">
    <property type="entry name" value="Metal-dependent hydrolases"/>
    <property type="match status" value="1"/>
</dbReference>
<evidence type="ECO:0000313" key="4">
    <source>
        <dbReference type="Proteomes" id="UP000078544"/>
    </source>
</evidence>
<dbReference type="InterPro" id="IPR011059">
    <property type="entry name" value="Metal-dep_hydrolase_composite"/>
</dbReference>
<sequence>MTLAASLFRWASVPVLLAAALAFAFATHDTSPPGCGGTTYCYRRIRTHDAFQPVAQCFSVVNGSFSRVWATNHPESSSLLREGYVIPGLWDGHGHLGAWGEFLHSVDLFNSPSLDEVRSRLKIFLAKNPDAGTKDLWLRGTGWDQDRYGRMPTAKDLSDDETLKGKFILLDRNDGHCIWVSQPVLDLLPKNMTDVPGGEIIRDPGPGVFCDNAMDPAYALLPATSDEVKARQIRDAMQDLNRVGLVGVHDASTPPDDVKLYNKLADGDDWTVRVYSMLECEDRNQFCPNATGKIARSDSRFWVQSVKLFADGALGSWGSALLEPYSDHTNKTGSLLVNATTMTNLTRAWALAGYQVNVHAIGDLANREVINAFTAGLQAVCPEAGDNSEALRVCQTKHRFRIEHSQIVHPADQIRMHQIGLIPSIQPTHPTDDMRFALERLGPFRTDVEAYRMQSFWDIAPILGSDFPVEPPNPFQGIYAAVTRKSPTTGKGFNGSDEGWHADQALTFDQAMWGFTGATAYAAFLDGKAGIIKGGAFADWVVLDKPIEEIPIEDFRNLTVKETWVAGRRVYPVEPRA</sequence>
<dbReference type="InterPro" id="IPR013108">
    <property type="entry name" value="Amidohydro_3"/>
</dbReference>
<gene>
    <name evidence="3" type="ORF">AAL_00698</name>
</gene>
<accession>A0A166V3H8</accession>
<dbReference type="Proteomes" id="UP000078544">
    <property type="component" value="Unassembled WGS sequence"/>
</dbReference>
<evidence type="ECO:0000256" key="1">
    <source>
        <dbReference type="SAM" id="SignalP"/>
    </source>
</evidence>
<dbReference type="EMBL" id="AZGY01000001">
    <property type="protein sequence ID" value="OAA33233.1"/>
    <property type="molecule type" value="Genomic_DNA"/>
</dbReference>
<dbReference type="STRING" id="1081109.A0A166V3H8"/>
<reference evidence="3 4" key="1">
    <citation type="journal article" date="2016" name="Genome Biol. Evol.">
        <title>Divergent and convergent evolution of fungal pathogenicity.</title>
        <authorList>
            <person name="Shang Y."/>
            <person name="Xiao G."/>
            <person name="Zheng P."/>
            <person name="Cen K."/>
            <person name="Zhan S."/>
            <person name="Wang C."/>
        </authorList>
    </citation>
    <scope>NUCLEOTIDE SEQUENCE [LARGE SCALE GENOMIC DNA]</scope>
    <source>
        <strain evidence="3 4">RCEF 2490</strain>
    </source>
</reference>
<organism evidence="3 4">
    <name type="scientific">Moelleriella libera RCEF 2490</name>
    <dbReference type="NCBI Taxonomy" id="1081109"/>
    <lineage>
        <taxon>Eukaryota</taxon>
        <taxon>Fungi</taxon>
        <taxon>Dikarya</taxon>
        <taxon>Ascomycota</taxon>
        <taxon>Pezizomycotina</taxon>
        <taxon>Sordariomycetes</taxon>
        <taxon>Hypocreomycetidae</taxon>
        <taxon>Hypocreales</taxon>
        <taxon>Clavicipitaceae</taxon>
        <taxon>Moelleriella</taxon>
    </lineage>
</organism>
<keyword evidence="1" id="KW-0732">Signal</keyword>
<evidence type="ECO:0000259" key="2">
    <source>
        <dbReference type="Pfam" id="PF07969"/>
    </source>
</evidence>
<dbReference type="SUPFAM" id="SSF51556">
    <property type="entry name" value="Metallo-dependent hydrolases"/>
    <property type="match status" value="1"/>
</dbReference>
<dbReference type="InterPro" id="IPR032466">
    <property type="entry name" value="Metal_Hydrolase"/>
</dbReference>
<dbReference type="GO" id="GO:0016810">
    <property type="term" value="F:hydrolase activity, acting on carbon-nitrogen (but not peptide) bonds"/>
    <property type="evidence" value="ECO:0007669"/>
    <property type="project" value="InterPro"/>
</dbReference>
<dbReference type="CDD" id="cd01300">
    <property type="entry name" value="YtcJ_like"/>
    <property type="match status" value="1"/>
</dbReference>
<feature type="domain" description="Amidohydrolase 3" evidence="2">
    <location>
        <begin position="81"/>
        <end position="571"/>
    </location>
</feature>
<dbReference type="PANTHER" id="PTHR22642:SF2">
    <property type="entry name" value="PROTEIN LONG AFTER FAR-RED 3"/>
    <property type="match status" value="1"/>
</dbReference>
<comment type="caution">
    <text evidence="3">The sequence shown here is derived from an EMBL/GenBank/DDBJ whole genome shotgun (WGS) entry which is preliminary data.</text>
</comment>
<name>A0A166V3H8_9HYPO</name>
<feature type="signal peptide" evidence="1">
    <location>
        <begin position="1"/>
        <end position="26"/>
    </location>
</feature>
<feature type="chain" id="PRO_5007880968" evidence="1">
    <location>
        <begin position="27"/>
        <end position="577"/>
    </location>
</feature>
<dbReference type="InterPro" id="IPR033932">
    <property type="entry name" value="YtcJ-like"/>
</dbReference>